<name>A0A1X7N9M7_9HYPH</name>
<sequence length="100" mass="11598">MTKKIKLLKEFQPGRGYSKEDWDAVDSPELTEEELRQAKPFREAMPELYETLQRSRGRPRIESPKEAVTLRLDSETIQKFKSKGADWRARMAEALDKAAS</sequence>
<dbReference type="AlphaFoldDB" id="A0A1X7N9M7"/>
<dbReference type="Pfam" id="PF14384">
    <property type="entry name" value="BrnA_antitoxin"/>
    <property type="match status" value="1"/>
</dbReference>
<accession>A0A1X7N9M7</accession>
<dbReference type="InterPro" id="IPR025528">
    <property type="entry name" value="BrnA_antitoxin"/>
</dbReference>
<protein>
    <submittedName>
        <fullName evidence="1">Uncharacterized conserved protein, DUF4415 family</fullName>
    </submittedName>
</protein>
<gene>
    <name evidence="1" type="ORF">SAMN02982922_1476</name>
</gene>
<evidence type="ECO:0000313" key="1">
    <source>
        <dbReference type="EMBL" id="SMH34230.1"/>
    </source>
</evidence>
<proteinExistence type="predicted"/>
<dbReference type="Proteomes" id="UP000193083">
    <property type="component" value="Unassembled WGS sequence"/>
</dbReference>
<organism evidence="1 2">
    <name type="scientific">Mesorhizobium australicum</name>
    <dbReference type="NCBI Taxonomy" id="536018"/>
    <lineage>
        <taxon>Bacteria</taxon>
        <taxon>Pseudomonadati</taxon>
        <taxon>Pseudomonadota</taxon>
        <taxon>Alphaproteobacteria</taxon>
        <taxon>Hyphomicrobiales</taxon>
        <taxon>Phyllobacteriaceae</taxon>
        <taxon>Mesorhizobium</taxon>
    </lineage>
</organism>
<dbReference type="EMBL" id="FXBL01000004">
    <property type="protein sequence ID" value="SMH34230.1"/>
    <property type="molecule type" value="Genomic_DNA"/>
</dbReference>
<keyword evidence="2" id="KW-1185">Reference proteome</keyword>
<dbReference type="OrthoDB" id="361944at2"/>
<evidence type="ECO:0000313" key="2">
    <source>
        <dbReference type="Proteomes" id="UP000193083"/>
    </source>
</evidence>
<reference evidence="2" key="1">
    <citation type="submission" date="2017-04" db="EMBL/GenBank/DDBJ databases">
        <authorList>
            <person name="Varghese N."/>
            <person name="Submissions S."/>
        </authorList>
    </citation>
    <scope>NUCLEOTIDE SEQUENCE [LARGE SCALE GENOMIC DNA]</scope>
    <source>
        <strain evidence="2">B5P</strain>
    </source>
</reference>
<dbReference type="RefSeq" id="WP_085463567.1">
    <property type="nucleotide sequence ID" value="NZ_FXBL01000004.1"/>
</dbReference>